<dbReference type="Pfam" id="PF13538">
    <property type="entry name" value="UvrD_C_2"/>
    <property type="match status" value="1"/>
</dbReference>
<comment type="similarity">
    <text evidence="11">Belongs to the RecD family.</text>
</comment>
<dbReference type="SMART" id="SM00382">
    <property type="entry name" value="AAA"/>
    <property type="match status" value="1"/>
</dbReference>
<dbReference type="GO" id="GO:0008854">
    <property type="term" value="F:exodeoxyribonuclease V activity"/>
    <property type="evidence" value="ECO:0007669"/>
    <property type="project" value="InterPro"/>
</dbReference>
<protein>
    <recommendedName>
        <fullName evidence="11">RecBCD enzyme subunit RecD</fullName>
        <ecNumber evidence="11">5.6.2.3</ecNumber>
    </recommendedName>
    <alternativeName>
        <fullName evidence="11">DNA 5'-3' helicase subunit RecD</fullName>
    </alternativeName>
    <alternativeName>
        <fullName evidence="11">Exonuclease V subunit RecD</fullName>
        <shortName evidence="11">ExoV subunit RecD</shortName>
    </alternativeName>
    <alternativeName>
        <fullName evidence="11">Helicase/nuclease RecBCD subunit RecD</fullName>
    </alternativeName>
</protein>
<reference evidence="13 14" key="1">
    <citation type="submission" date="2016-10" db="EMBL/GenBank/DDBJ databases">
        <authorList>
            <person name="de Groot N.N."/>
        </authorList>
    </citation>
    <scope>NUCLEOTIDE SEQUENCE [LARGE SCALE GENOMIC DNA]</scope>
    <source>
        <strain evidence="13 14">CGMCC 1.6291</strain>
    </source>
</reference>
<feature type="binding site" evidence="11">
    <location>
        <begin position="171"/>
        <end position="178"/>
    </location>
    <ligand>
        <name>ATP</name>
        <dbReference type="ChEBI" id="CHEBI:30616"/>
    </ligand>
</feature>
<dbReference type="CDD" id="cd17933">
    <property type="entry name" value="DEXSc_RecD-like"/>
    <property type="match status" value="1"/>
</dbReference>
<evidence type="ECO:0000256" key="5">
    <source>
        <dbReference type="ARBA" id="ARBA00022806"/>
    </source>
</evidence>
<dbReference type="Pfam" id="PF13245">
    <property type="entry name" value="AAA_19"/>
    <property type="match status" value="1"/>
</dbReference>
<keyword evidence="14" id="KW-1185">Reference proteome</keyword>
<keyword evidence="4 11" id="KW-0378">Hydrolase</keyword>
<dbReference type="RefSeq" id="WP_091642155.1">
    <property type="nucleotide sequence ID" value="NZ_FOEG01000003.1"/>
</dbReference>
<organism evidence="13 14">
    <name type="scientific">Aquisalimonas asiatica</name>
    <dbReference type="NCBI Taxonomy" id="406100"/>
    <lineage>
        <taxon>Bacteria</taxon>
        <taxon>Pseudomonadati</taxon>
        <taxon>Pseudomonadota</taxon>
        <taxon>Gammaproteobacteria</taxon>
        <taxon>Chromatiales</taxon>
        <taxon>Ectothiorhodospiraceae</taxon>
        <taxon>Aquisalimonas</taxon>
    </lineage>
</organism>
<dbReference type="STRING" id="406100.SAMN04488052_10373"/>
<dbReference type="GO" id="GO:0003677">
    <property type="term" value="F:DNA binding"/>
    <property type="evidence" value="ECO:0007669"/>
    <property type="project" value="UniProtKB-UniRule"/>
</dbReference>
<evidence type="ECO:0000256" key="2">
    <source>
        <dbReference type="ARBA" id="ARBA00022741"/>
    </source>
</evidence>
<dbReference type="Proteomes" id="UP000199657">
    <property type="component" value="Unassembled WGS sequence"/>
</dbReference>
<dbReference type="NCBIfam" id="TIGR01447">
    <property type="entry name" value="recD"/>
    <property type="match status" value="1"/>
</dbReference>
<dbReference type="GO" id="GO:0043139">
    <property type="term" value="F:5'-3' DNA helicase activity"/>
    <property type="evidence" value="ECO:0007669"/>
    <property type="project" value="UniProtKB-UniRule"/>
</dbReference>
<keyword evidence="2 11" id="KW-0547">Nucleotide-binding</keyword>
<evidence type="ECO:0000256" key="10">
    <source>
        <dbReference type="ARBA" id="ARBA00023235"/>
    </source>
</evidence>
<evidence type="ECO:0000256" key="9">
    <source>
        <dbReference type="ARBA" id="ARBA00023204"/>
    </source>
</evidence>
<evidence type="ECO:0000256" key="3">
    <source>
        <dbReference type="ARBA" id="ARBA00022763"/>
    </source>
</evidence>
<dbReference type="SUPFAM" id="SSF52540">
    <property type="entry name" value="P-loop containing nucleoside triphosphate hydrolases"/>
    <property type="match status" value="2"/>
</dbReference>
<comment type="subunit">
    <text evidence="11">Heterotrimer of RecB, RecC and RecD. All subunits contribute to DNA-binding.</text>
</comment>
<keyword evidence="1 11" id="KW-0540">Nuclease</keyword>
<proteinExistence type="inferred from homology"/>
<evidence type="ECO:0000256" key="6">
    <source>
        <dbReference type="ARBA" id="ARBA00022839"/>
    </source>
</evidence>
<dbReference type="InterPro" id="IPR006344">
    <property type="entry name" value="RecD"/>
</dbReference>
<keyword evidence="10 11" id="KW-0413">Isomerase</keyword>
<dbReference type="Gene3D" id="3.40.50.300">
    <property type="entry name" value="P-loop containing nucleotide triphosphate hydrolases"/>
    <property type="match status" value="3"/>
</dbReference>
<comment type="function">
    <text evidence="11">A helicase/nuclease that prepares dsDNA breaks (DSB) for recombinational DNA repair. Binds to DSBs and unwinds DNA via a highly rapid and processive ATP-dependent bidirectional helicase activity. Unwinds dsDNA until it encounters a Chi (crossover hotspot instigator) sequence from the 3' direction. Cuts ssDNA a few nucleotides 3' to the Chi site. The properties and activities of the enzyme are changed at Chi. The Chi-altered holoenzyme produces a long 3'-ssDNA overhang and facilitates RecA-binding to the ssDNA for homologous DNA recombination and repair. Holoenzyme degrades any linearized DNA that is unable to undergo homologous recombination. In the holoenzyme this subunit has ssDNA-dependent ATPase and 5'-3' helicase activity. When added to pre-assembled RecBC greatly stimulates nuclease activity and augments holoenzyme processivity. Negatively regulates the RecA-loading ability of RecBCD.</text>
</comment>
<feature type="domain" description="AAA+ ATPase" evidence="12">
    <location>
        <begin position="163"/>
        <end position="465"/>
    </location>
</feature>
<dbReference type="Pfam" id="PF21185">
    <property type="entry name" value="RecD_N"/>
    <property type="match status" value="1"/>
</dbReference>
<dbReference type="InterPro" id="IPR027417">
    <property type="entry name" value="P-loop_NTPase"/>
</dbReference>
<evidence type="ECO:0000256" key="1">
    <source>
        <dbReference type="ARBA" id="ARBA00022722"/>
    </source>
</evidence>
<gene>
    <name evidence="11" type="primary">recD</name>
    <name evidence="13" type="ORF">SAMN04488052_10373</name>
</gene>
<keyword evidence="8 11" id="KW-0238">DNA-binding</keyword>
<dbReference type="HAMAP" id="MF_01487">
    <property type="entry name" value="RecD"/>
    <property type="match status" value="1"/>
</dbReference>
<dbReference type="GO" id="GO:0009338">
    <property type="term" value="C:exodeoxyribonuclease V complex"/>
    <property type="evidence" value="ECO:0007669"/>
    <property type="project" value="InterPro"/>
</dbReference>
<dbReference type="AlphaFoldDB" id="A0A1H8SMQ6"/>
<keyword evidence="3 11" id="KW-0227">DNA damage</keyword>
<keyword evidence="9 11" id="KW-0234">DNA repair</keyword>
<dbReference type="GO" id="GO:0005524">
    <property type="term" value="F:ATP binding"/>
    <property type="evidence" value="ECO:0007669"/>
    <property type="project" value="UniProtKB-UniRule"/>
</dbReference>
<evidence type="ECO:0000256" key="11">
    <source>
        <dbReference type="HAMAP-Rule" id="MF_01487"/>
    </source>
</evidence>
<evidence type="ECO:0000259" key="12">
    <source>
        <dbReference type="SMART" id="SM00382"/>
    </source>
</evidence>
<dbReference type="InterPro" id="IPR049550">
    <property type="entry name" value="RecD_N"/>
</dbReference>
<evidence type="ECO:0000313" key="13">
    <source>
        <dbReference type="EMBL" id="SEO79837.1"/>
    </source>
</evidence>
<sequence>MSRFMERLRERTAAGHVQPLELALADWCLRHGGTEPVALAMVLASRAVNDGHSCLRLDTLEPAIPGEAPLLPAEAFMEALDASPLVGTPGDAAPLIHDGPRLYLQRYWQYETRLAARLGHLLAQPPEPVDTARLARDGGLFDYSWVDPGETHWQPVAAATALRHRLTVISGGPGTGKTYTVLRLMRLLIESAAAQGSPAPVIRLAAPTGKAAARMLESVRAGLDRLPDAEAVRTLLPDRADTLHRLLGLTQASTQPRHHRDNPLPADAVIVDEASMVDLPMMAKLAEALPDHARLILLGDRYQLASVESGSVLAELCDAAGVNAFSTDQHRALGELMGDDAAPAGATSALGDHVVTLRTSHRFHADSAIGRLAAAINTGEGDGALAVGAEESPDLELRLGTTVDVDHLVEQMVAAYLPLEQATDRDTALDALEAVRLLTATRVGPAGSEHLNQRIHERLAARQGRDPQQRWYHGRPVMVLQNDYRAGLFNGDTGVCLADGAGGLRVWFRTSEGARSLLPSALPGHETVYAMTIHKSQGSEFTRVTLLLPEADTPVLTRELLYTGITRAREQLTVVGPAAVFQAGIERRTHRESGLAERLRGSSE</sequence>
<dbReference type="InterPro" id="IPR027785">
    <property type="entry name" value="UvrD-like_helicase_C"/>
</dbReference>
<dbReference type="CDD" id="cd18809">
    <property type="entry name" value="SF1_C_RecD"/>
    <property type="match status" value="1"/>
</dbReference>
<dbReference type="EMBL" id="FOEG01000003">
    <property type="protein sequence ID" value="SEO79837.1"/>
    <property type="molecule type" value="Genomic_DNA"/>
</dbReference>
<evidence type="ECO:0000256" key="8">
    <source>
        <dbReference type="ARBA" id="ARBA00023125"/>
    </source>
</evidence>
<keyword evidence="7 11" id="KW-0067">ATP-binding</keyword>
<evidence type="ECO:0000256" key="7">
    <source>
        <dbReference type="ARBA" id="ARBA00022840"/>
    </source>
</evidence>
<comment type="catalytic activity">
    <reaction evidence="11">
        <text>ATP + H2O = ADP + phosphate + H(+)</text>
        <dbReference type="Rhea" id="RHEA:13065"/>
        <dbReference type="ChEBI" id="CHEBI:15377"/>
        <dbReference type="ChEBI" id="CHEBI:15378"/>
        <dbReference type="ChEBI" id="CHEBI:30616"/>
        <dbReference type="ChEBI" id="CHEBI:43474"/>
        <dbReference type="ChEBI" id="CHEBI:456216"/>
        <dbReference type="EC" id="5.6.2.3"/>
    </reaction>
</comment>
<dbReference type="GO" id="GO:0016887">
    <property type="term" value="F:ATP hydrolysis activity"/>
    <property type="evidence" value="ECO:0007669"/>
    <property type="project" value="RHEA"/>
</dbReference>
<comment type="miscellaneous">
    <text evidence="11">In the RecBCD complex, RecB has a slow 3'-5' helicase, an exonuclease activity and loads RecA onto ssDNA, RecD has a fast 5'-3' helicase activity, while RecC stimulates the ATPase and processivity of the RecB helicase and contributes to recognition of the Chi site.</text>
</comment>
<evidence type="ECO:0000256" key="4">
    <source>
        <dbReference type="ARBA" id="ARBA00022801"/>
    </source>
</evidence>
<accession>A0A1H8SMQ6</accession>
<dbReference type="InterPro" id="IPR050534">
    <property type="entry name" value="Coronavir_polyprotein_1ab"/>
</dbReference>
<dbReference type="EC" id="5.6.2.3" evidence="11"/>
<name>A0A1H8SMQ6_9GAMM</name>
<dbReference type="PANTHER" id="PTHR43788">
    <property type="entry name" value="DNA2/NAM7 HELICASE FAMILY MEMBER"/>
    <property type="match status" value="1"/>
</dbReference>
<dbReference type="GO" id="GO:0017116">
    <property type="term" value="F:single-stranded DNA helicase activity"/>
    <property type="evidence" value="ECO:0007669"/>
    <property type="project" value="TreeGrafter"/>
</dbReference>
<evidence type="ECO:0000313" key="14">
    <source>
        <dbReference type="Proteomes" id="UP000199657"/>
    </source>
</evidence>
<dbReference type="GO" id="GO:0000724">
    <property type="term" value="P:double-strand break repair via homologous recombination"/>
    <property type="evidence" value="ECO:0007669"/>
    <property type="project" value="UniProtKB-UniRule"/>
</dbReference>
<dbReference type="InterPro" id="IPR003593">
    <property type="entry name" value="AAA+_ATPase"/>
</dbReference>
<dbReference type="Gene3D" id="1.10.10.1020">
    <property type="entry name" value="RecBCD complex, subunit RecD, N-terminal domain"/>
    <property type="match status" value="1"/>
</dbReference>
<dbReference type="PANTHER" id="PTHR43788:SF6">
    <property type="entry name" value="DNA HELICASE B"/>
    <property type="match status" value="1"/>
</dbReference>
<dbReference type="OrthoDB" id="9803432at2"/>
<dbReference type="InterPro" id="IPR041851">
    <property type="entry name" value="RecD_N_sf"/>
</dbReference>
<keyword evidence="5 11" id="KW-0347">Helicase</keyword>
<keyword evidence="6 11" id="KW-0269">Exonuclease</keyword>